<evidence type="ECO:0000313" key="1">
    <source>
        <dbReference type="EMBL" id="CAI8583459.1"/>
    </source>
</evidence>
<organism evidence="1 2">
    <name type="scientific">Vicia faba</name>
    <name type="common">Broad bean</name>
    <name type="synonym">Faba vulgaris</name>
    <dbReference type="NCBI Taxonomy" id="3906"/>
    <lineage>
        <taxon>Eukaryota</taxon>
        <taxon>Viridiplantae</taxon>
        <taxon>Streptophyta</taxon>
        <taxon>Embryophyta</taxon>
        <taxon>Tracheophyta</taxon>
        <taxon>Spermatophyta</taxon>
        <taxon>Magnoliopsida</taxon>
        <taxon>eudicotyledons</taxon>
        <taxon>Gunneridae</taxon>
        <taxon>Pentapetalae</taxon>
        <taxon>rosids</taxon>
        <taxon>fabids</taxon>
        <taxon>Fabales</taxon>
        <taxon>Fabaceae</taxon>
        <taxon>Papilionoideae</taxon>
        <taxon>50 kb inversion clade</taxon>
        <taxon>NPAAA clade</taxon>
        <taxon>Hologalegina</taxon>
        <taxon>IRL clade</taxon>
        <taxon>Fabeae</taxon>
        <taxon>Vicia</taxon>
    </lineage>
</organism>
<comment type="caution">
    <text evidence="1">The sequence shown here is derived from an EMBL/GenBank/DDBJ whole genome shotgun (WGS) entry which is preliminary data.</text>
</comment>
<accession>A0AAV0YD86</accession>
<keyword evidence="2" id="KW-1185">Reference proteome</keyword>
<dbReference type="AlphaFoldDB" id="A0AAV0YD86"/>
<dbReference type="Proteomes" id="UP001157006">
    <property type="component" value="Unassembled WGS sequence"/>
</dbReference>
<protein>
    <recommendedName>
        <fullName evidence="3">Reverse transcriptase zinc-binding domain-containing protein</fullName>
    </recommendedName>
</protein>
<sequence length="183" mass="21395">MTTNKLPRSCIDEIQGLQRRFVWGDTDDKRKIHVVAWDTVTLKDLHVLRSKYKIYNSNDYLNKKVDASSLWQDIVAAIPVMLKTGRWQDGRQELAGTRNNEFSIKEMFKEIEGYKFKNADGDWNKIWKALVPKRCKSFLWILKHDRLLTNFSKSKKGLGSAVWKSLVPSDILVDFFRVDQVKS</sequence>
<reference evidence="1 2" key="1">
    <citation type="submission" date="2023-01" db="EMBL/GenBank/DDBJ databases">
        <authorList>
            <person name="Kreplak J."/>
        </authorList>
    </citation>
    <scope>NUCLEOTIDE SEQUENCE [LARGE SCALE GENOMIC DNA]</scope>
</reference>
<evidence type="ECO:0000313" key="2">
    <source>
        <dbReference type="Proteomes" id="UP001157006"/>
    </source>
</evidence>
<proteinExistence type="predicted"/>
<dbReference type="EMBL" id="CATIWC010000703">
    <property type="protein sequence ID" value="CAI8583459.1"/>
    <property type="molecule type" value="Genomic_DNA"/>
</dbReference>
<evidence type="ECO:0008006" key="3">
    <source>
        <dbReference type="Google" id="ProtNLM"/>
    </source>
</evidence>
<name>A0AAV0YD86_VICFA</name>
<gene>
    <name evidence="1" type="ORF">VFH_U028320</name>
</gene>